<organism evidence="1 2">
    <name type="scientific">[Clostridium] hylemonae DSM 15053</name>
    <dbReference type="NCBI Taxonomy" id="553973"/>
    <lineage>
        <taxon>Bacteria</taxon>
        <taxon>Bacillati</taxon>
        <taxon>Bacillota</taxon>
        <taxon>Clostridia</taxon>
        <taxon>Lachnospirales</taxon>
        <taxon>Lachnospiraceae</taxon>
    </lineage>
</organism>
<evidence type="ECO:0000313" key="2">
    <source>
        <dbReference type="Proteomes" id="UP000004893"/>
    </source>
</evidence>
<reference evidence="1" key="2">
    <citation type="submission" date="2013-06" db="EMBL/GenBank/DDBJ databases">
        <title>Draft genome sequence of Clostridium hylemonae (DSM 15053).</title>
        <authorList>
            <person name="Sudarsanam P."/>
            <person name="Ley R."/>
            <person name="Guruge J."/>
            <person name="Turnbaugh P.J."/>
            <person name="Mahowald M."/>
            <person name="Liep D."/>
            <person name="Gordon J."/>
        </authorList>
    </citation>
    <scope>NUCLEOTIDE SEQUENCE</scope>
    <source>
        <strain evidence="1">DSM 15053</strain>
    </source>
</reference>
<dbReference type="STRING" id="553973.CLOHYLEM_04343"/>
<dbReference type="AlphaFoldDB" id="C0BX09"/>
<comment type="caution">
    <text evidence="1">The sequence shown here is derived from an EMBL/GenBank/DDBJ whole genome shotgun (WGS) entry which is preliminary data.</text>
</comment>
<accession>C0BX09</accession>
<gene>
    <name evidence="1" type="ORF">CLOHYLEM_04343</name>
</gene>
<protein>
    <submittedName>
        <fullName evidence="1">Uncharacterized protein</fullName>
    </submittedName>
</protein>
<proteinExistence type="predicted"/>
<dbReference type="EMBL" id="ABYI02000007">
    <property type="protein sequence ID" value="EEG75607.1"/>
    <property type="molecule type" value="Genomic_DNA"/>
</dbReference>
<reference evidence="1" key="1">
    <citation type="submission" date="2009-02" db="EMBL/GenBank/DDBJ databases">
        <authorList>
            <person name="Fulton L."/>
            <person name="Clifton S."/>
            <person name="Fulton B."/>
            <person name="Xu J."/>
            <person name="Minx P."/>
            <person name="Pepin K.H."/>
            <person name="Johnson M."/>
            <person name="Bhonagiri V."/>
            <person name="Nash W.E."/>
            <person name="Mardis E.R."/>
            <person name="Wilson R.K."/>
        </authorList>
    </citation>
    <scope>NUCLEOTIDE SEQUENCE [LARGE SCALE GENOMIC DNA]</scope>
    <source>
        <strain evidence="1">DSM 15053</strain>
    </source>
</reference>
<evidence type="ECO:0000313" key="1">
    <source>
        <dbReference type="EMBL" id="EEG75607.1"/>
    </source>
</evidence>
<name>C0BX09_9FIRM</name>
<keyword evidence="2" id="KW-1185">Reference proteome</keyword>
<sequence>MQKKSNRTFVILLLIVYNMLKEVKTMREQNTDAVDELLIKYTNAKKKKFKVI</sequence>
<dbReference type="Proteomes" id="UP000004893">
    <property type="component" value="Unassembled WGS sequence"/>
</dbReference>
<dbReference type="HOGENOM" id="CLU_3078394_0_0_9"/>